<dbReference type="RefSeq" id="WP_344662034.1">
    <property type="nucleotide sequence ID" value="NZ_BAAAQM010000065.1"/>
</dbReference>
<evidence type="ECO:0000313" key="3">
    <source>
        <dbReference type="Proteomes" id="UP001499854"/>
    </source>
</evidence>
<protein>
    <recommendedName>
        <fullName evidence="4">Signal transduction histidine kinase subgroup 3 dimerisation and phosphoacceptor domain-containing protein</fullName>
    </recommendedName>
</protein>
<evidence type="ECO:0008006" key="4">
    <source>
        <dbReference type="Google" id="ProtNLM"/>
    </source>
</evidence>
<dbReference type="EMBL" id="BAAAQM010000065">
    <property type="protein sequence ID" value="GAA1999296.1"/>
    <property type="molecule type" value="Genomic_DNA"/>
</dbReference>
<name>A0ABN2T6K3_9ACTN</name>
<proteinExistence type="predicted"/>
<comment type="caution">
    <text evidence="2">The sequence shown here is derived from an EMBL/GenBank/DDBJ whole genome shotgun (WGS) entry which is preliminary data.</text>
</comment>
<feature type="coiled-coil region" evidence="1">
    <location>
        <begin position="11"/>
        <end position="75"/>
    </location>
</feature>
<evidence type="ECO:0000256" key="1">
    <source>
        <dbReference type="SAM" id="Coils"/>
    </source>
</evidence>
<sequence>MTESEALPLPAEQLAGELAAARSRIAELTEELEATNRGIIALHTDLEAARAAEARAAAEREVTAERDRIAAELRELVIQKIFATGMSLHGALGLIQSRAAADRVRAAVSDLDEVIAKLRTAVFGAEEQPAPAPGVSLRLNELVGEAARTLGFAPSLGFRGHLDESVPADLAGELVAAATVLLAGLRGTATRAAIHVESDTELRLLVECDGFEPVGEDLAALRARAAGHGGSVAIDLDDARTRILWQVPLPDRA</sequence>
<keyword evidence="1" id="KW-0175">Coiled coil</keyword>
<reference evidence="2 3" key="1">
    <citation type="journal article" date="2019" name="Int. J. Syst. Evol. Microbiol.">
        <title>The Global Catalogue of Microorganisms (GCM) 10K type strain sequencing project: providing services to taxonomists for standard genome sequencing and annotation.</title>
        <authorList>
            <consortium name="The Broad Institute Genomics Platform"/>
            <consortium name="The Broad Institute Genome Sequencing Center for Infectious Disease"/>
            <person name="Wu L."/>
            <person name="Ma J."/>
        </authorList>
    </citation>
    <scope>NUCLEOTIDE SEQUENCE [LARGE SCALE GENOMIC DNA]</scope>
    <source>
        <strain evidence="2 3">JCM 16013</strain>
    </source>
</reference>
<gene>
    <name evidence="2" type="ORF">GCM10009838_75850</name>
</gene>
<accession>A0ABN2T6K3</accession>
<evidence type="ECO:0000313" key="2">
    <source>
        <dbReference type="EMBL" id="GAA1999296.1"/>
    </source>
</evidence>
<keyword evidence="3" id="KW-1185">Reference proteome</keyword>
<organism evidence="2 3">
    <name type="scientific">Catenulispora subtropica</name>
    <dbReference type="NCBI Taxonomy" id="450798"/>
    <lineage>
        <taxon>Bacteria</taxon>
        <taxon>Bacillati</taxon>
        <taxon>Actinomycetota</taxon>
        <taxon>Actinomycetes</taxon>
        <taxon>Catenulisporales</taxon>
        <taxon>Catenulisporaceae</taxon>
        <taxon>Catenulispora</taxon>
    </lineage>
</organism>
<dbReference type="Proteomes" id="UP001499854">
    <property type="component" value="Unassembled WGS sequence"/>
</dbReference>